<feature type="transmembrane region" description="Helical" evidence="1">
    <location>
        <begin position="34"/>
        <end position="55"/>
    </location>
</feature>
<feature type="transmembrane region" description="Helical" evidence="1">
    <location>
        <begin position="88"/>
        <end position="107"/>
    </location>
</feature>
<protein>
    <submittedName>
        <fullName evidence="2">Uncharacterized protein</fullName>
    </submittedName>
</protein>
<keyword evidence="1" id="KW-1133">Transmembrane helix</keyword>
<evidence type="ECO:0000313" key="2">
    <source>
        <dbReference type="EMBL" id="CAA9459448.1"/>
    </source>
</evidence>
<evidence type="ECO:0000256" key="1">
    <source>
        <dbReference type="SAM" id="Phobius"/>
    </source>
</evidence>
<keyword evidence="1" id="KW-0472">Membrane</keyword>
<gene>
    <name evidence="2" type="ORF">AVDCRST_MAG25-647</name>
</gene>
<keyword evidence="1" id="KW-0812">Transmembrane</keyword>
<feature type="transmembrane region" description="Helical" evidence="1">
    <location>
        <begin position="62"/>
        <end position="82"/>
    </location>
</feature>
<reference evidence="2" key="1">
    <citation type="submission" date="2020-02" db="EMBL/GenBank/DDBJ databases">
        <authorList>
            <person name="Meier V. D."/>
        </authorList>
    </citation>
    <scope>NUCLEOTIDE SEQUENCE</scope>
    <source>
        <strain evidence="2">AVDCRST_MAG25</strain>
    </source>
</reference>
<dbReference type="AlphaFoldDB" id="A0A6J4QYZ9"/>
<sequence>MHTRPQSVIAAIVFLVLLSLLNLLSPFLPTAYPTIVLFLGGVLSIAGLLAAAGIWMQRRWSLLLTIIVSVLNILLAIPGIFVEPHATGKLLAGVTTIGFTLVIVLLMRMNSRRAFAASRAPE</sequence>
<feature type="transmembrane region" description="Helical" evidence="1">
    <location>
        <begin position="7"/>
        <end position="28"/>
    </location>
</feature>
<proteinExistence type="predicted"/>
<organism evidence="2">
    <name type="scientific">uncultured Rubrobacteraceae bacterium</name>
    <dbReference type="NCBI Taxonomy" id="349277"/>
    <lineage>
        <taxon>Bacteria</taxon>
        <taxon>Bacillati</taxon>
        <taxon>Actinomycetota</taxon>
        <taxon>Rubrobacteria</taxon>
        <taxon>Rubrobacterales</taxon>
        <taxon>Rubrobacteraceae</taxon>
        <taxon>environmental samples</taxon>
    </lineage>
</organism>
<dbReference type="EMBL" id="CADCVI010000042">
    <property type="protein sequence ID" value="CAA9459448.1"/>
    <property type="molecule type" value="Genomic_DNA"/>
</dbReference>
<name>A0A6J4QYZ9_9ACTN</name>
<accession>A0A6J4QYZ9</accession>